<gene>
    <name evidence="9" type="ordered locus">Nitsa_0708</name>
</gene>
<dbReference type="eggNOG" id="COG0490">
    <property type="taxonomic scope" value="Bacteria"/>
</dbReference>
<dbReference type="HOGENOM" id="CLU_011722_1_7_7"/>
<dbReference type="PRINTS" id="PR00169">
    <property type="entry name" value="KCHANNEL"/>
</dbReference>
<dbReference type="GO" id="GO:0016020">
    <property type="term" value="C:membrane"/>
    <property type="evidence" value="ECO:0007669"/>
    <property type="project" value="UniProtKB-SubCell"/>
</dbReference>
<evidence type="ECO:0000313" key="9">
    <source>
        <dbReference type="EMBL" id="ADV45975.1"/>
    </source>
</evidence>
<dbReference type="InterPro" id="IPR036721">
    <property type="entry name" value="RCK_C_sf"/>
</dbReference>
<dbReference type="Pfam" id="PF02080">
    <property type="entry name" value="TrkA_C"/>
    <property type="match status" value="1"/>
</dbReference>
<feature type="transmembrane region" description="Helical" evidence="6">
    <location>
        <begin position="251"/>
        <end position="275"/>
    </location>
</feature>
<dbReference type="Pfam" id="PF02254">
    <property type="entry name" value="TrkA_N"/>
    <property type="match status" value="1"/>
</dbReference>
<evidence type="ECO:0000256" key="6">
    <source>
        <dbReference type="SAM" id="Phobius"/>
    </source>
</evidence>
<keyword evidence="2 6" id="KW-0812">Transmembrane</keyword>
<dbReference type="KEGG" id="nsa:Nitsa_0708"/>
<evidence type="ECO:0000313" key="10">
    <source>
        <dbReference type="Proteomes" id="UP000008633"/>
    </source>
</evidence>
<dbReference type="Proteomes" id="UP000008633">
    <property type="component" value="Chromosome"/>
</dbReference>
<name>E6X1W7_NITSE</name>
<feature type="transmembrane region" description="Helical" evidence="6">
    <location>
        <begin position="190"/>
        <end position="210"/>
    </location>
</feature>
<dbReference type="eggNOG" id="COG1226">
    <property type="taxonomic scope" value="Bacteria"/>
</dbReference>
<dbReference type="PROSITE" id="PS51202">
    <property type="entry name" value="RCK_C"/>
    <property type="match status" value="1"/>
</dbReference>
<dbReference type="SUPFAM" id="SSF116726">
    <property type="entry name" value="TrkA C-terminal domain-like"/>
    <property type="match status" value="1"/>
</dbReference>
<dbReference type="AlphaFoldDB" id="E6X1W7"/>
<sequence>MKLGFLKQLEERILRWAITLHRSQRYQRWRKKVTDLLENEHNPYKKTFDGFIIFLIFSSVFILIYEVKHPVPVWLDYYDIYFVSLVFLIEYILRLWISSDLTGDLVHEYEQATIVGREYKLWPALARALKKKLAYMVTPAAIVDLLAILPAYRPLRVLRIFVLFRFLKLLRYTRSINQFVEVLATKRFELLTLLGLLFFVTFTGAIAIYVLEDTHNPNINNIFDAIYWSLVTITTVGYGDIAPVSDMGRVIAMIIILFGIAMISFATSVIVSAFSEKLEELKEERIVEEVNRSDSFLIICGYGQMTKMFFRQSEAKQYRYIILDRDPARVQEALHDGYDAIVDDASRHATLSRFNIKGADVTVLCMSHDDVENIYITLNAKSIDPRIRVIARASSPKIVSKYERAGADHVLLPNQVAGTMMVTAILKPVMYRAIHAIFTGQNVALLDEVKIHSHSNLIGATLGSIDFKTYKLVLIGVHKAKEERFIFNPEDSVILEEGDVLLVMGHKANIAYFLERSCTEGKRCLS</sequence>
<dbReference type="GO" id="GO:0006813">
    <property type="term" value="P:potassium ion transport"/>
    <property type="evidence" value="ECO:0007669"/>
    <property type="project" value="InterPro"/>
</dbReference>
<reference evidence="10" key="2">
    <citation type="submission" date="2011-01" db="EMBL/GenBank/DDBJ databases">
        <title>The complete genome of Nitratifractor salsuginis DSM 16511.</title>
        <authorList>
            <consortium name="US DOE Joint Genome Institute (JGI-PGF)"/>
            <person name="Lucas S."/>
            <person name="Copeland A."/>
            <person name="Lapidus A."/>
            <person name="Bruce D."/>
            <person name="Goodwin L."/>
            <person name="Pitluck S."/>
            <person name="Kyrpides N."/>
            <person name="Mavromatis K."/>
            <person name="Ivanova N."/>
            <person name="Mikhailova N."/>
            <person name="Zeytun A."/>
            <person name="Detter J.C."/>
            <person name="Tapia R."/>
            <person name="Han C."/>
            <person name="Land M."/>
            <person name="Hauser L."/>
            <person name="Markowitz V."/>
            <person name="Cheng J.-F."/>
            <person name="Hugenholtz P."/>
            <person name="Woyke T."/>
            <person name="Wu D."/>
            <person name="Tindall B."/>
            <person name="Schuetze A."/>
            <person name="Brambilla E."/>
            <person name="Klenk H.-P."/>
            <person name="Eisen J.A."/>
        </authorList>
    </citation>
    <scope>NUCLEOTIDE SEQUENCE [LARGE SCALE GENOMIC DNA]</scope>
    <source>
        <strain evidence="10">DSM 16511 / JCM 12458 / E9I37-1</strain>
    </source>
</reference>
<dbReference type="PANTHER" id="PTHR43833:SF9">
    <property type="entry name" value="POTASSIUM CHANNEL PROTEIN YUGO-RELATED"/>
    <property type="match status" value="1"/>
</dbReference>
<feature type="domain" description="RCK C-terminal" evidence="8">
    <location>
        <begin position="434"/>
        <end position="519"/>
    </location>
</feature>
<feature type="domain" description="RCK N-terminal" evidence="7">
    <location>
        <begin position="293"/>
        <end position="411"/>
    </location>
</feature>
<dbReference type="PANTHER" id="PTHR43833">
    <property type="entry name" value="POTASSIUM CHANNEL PROTEIN 2-RELATED-RELATED"/>
    <property type="match status" value="1"/>
</dbReference>
<dbReference type="Gene3D" id="3.30.70.1450">
    <property type="entry name" value="Regulator of K+ conductance, C-terminal domain"/>
    <property type="match status" value="1"/>
</dbReference>
<accession>E6X1W7</accession>
<dbReference type="Gene3D" id="3.40.50.720">
    <property type="entry name" value="NAD(P)-binding Rossmann-like Domain"/>
    <property type="match status" value="1"/>
</dbReference>
<evidence type="ECO:0000256" key="2">
    <source>
        <dbReference type="ARBA" id="ARBA00022692"/>
    </source>
</evidence>
<organism evidence="9 10">
    <name type="scientific">Nitratifractor salsuginis (strain DSM 16511 / JCM 12458 / E9I37-1)</name>
    <dbReference type="NCBI Taxonomy" id="749222"/>
    <lineage>
        <taxon>Bacteria</taxon>
        <taxon>Pseudomonadati</taxon>
        <taxon>Campylobacterota</taxon>
        <taxon>Epsilonproteobacteria</taxon>
        <taxon>Campylobacterales</taxon>
        <taxon>Sulfurovaceae</taxon>
        <taxon>Nitratifractor</taxon>
    </lineage>
</organism>
<evidence type="ECO:0000256" key="4">
    <source>
        <dbReference type="ARBA" id="ARBA00023136"/>
    </source>
</evidence>
<dbReference type="InterPro" id="IPR006037">
    <property type="entry name" value="RCK_C"/>
</dbReference>
<dbReference type="Pfam" id="PF00520">
    <property type="entry name" value="Ion_trans"/>
    <property type="match status" value="1"/>
</dbReference>
<feature type="transmembrane region" description="Helical" evidence="6">
    <location>
        <begin position="222"/>
        <end position="239"/>
    </location>
</feature>
<dbReference type="InterPro" id="IPR050721">
    <property type="entry name" value="Trk_Ktr_HKT_K-transport"/>
</dbReference>
<dbReference type="OrthoDB" id="9781411at2"/>
<dbReference type="GO" id="GO:0008324">
    <property type="term" value="F:monoatomic cation transmembrane transporter activity"/>
    <property type="evidence" value="ECO:0007669"/>
    <property type="project" value="InterPro"/>
</dbReference>
<keyword evidence="4 6" id="KW-0472">Membrane</keyword>
<keyword evidence="10" id="KW-1185">Reference proteome</keyword>
<dbReference type="SUPFAM" id="SSF81324">
    <property type="entry name" value="Voltage-gated potassium channels"/>
    <property type="match status" value="1"/>
</dbReference>
<evidence type="ECO:0000259" key="8">
    <source>
        <dbReference type="PROSITE" id="PS51202"/>
    </source>
</evidence>
<dbReference type="InterPro" id="IPR003148">
    <property type="entry name" value="RCK_N"/>
</dbReference>
<dbReference type="InterPro" id="IPR036291">
    <property type="entry name" value="NAD(P)-bd_dom_sf"/>
</dbReference>
<dbReference type="EMBL" id="CP002452">
    <property type="protein sequence ID" value="ADV45975.1"/>
    <property type="molecule type" value="Genomic_DNA"/>
</dbReference>
<reference evidence="9 10" key="1">
    <citation type="journal article" date="2011" name="Stand. Genomic Sci.">
        <title>Complete genome sequence of Nitratifractor salsuginis type strain (E9I37-1).</title>
        <authorList>
            <person name="Anderson I."/>
            <person name="Sikorski J."/>
            <person name="Zeytun A."/>
            <person name="Nolan M."/>
            <person name="Lapidus A."/>
            <person name="Lucas S."/>
            <person name="Hammon N."/>
            <person name="Deshpande S."/>
            <person name="Cheng J.F."/>
            <person name="Tapia R."/>
            <person name="Han C."/>
            <person name="Goodwin L."/>
            <person name="Pitluck S."/>
            <person name="Liolios K."/>
            <person name="Pagani I."/>
            <person name="Ivanova N."/>
            <person name="Huntemann M."/>
            <person name="Mavromatis K."/>
            <person name="Ovchinikova G."/>
            <person name="Pati A."/>
            <person name="Chen A."/>
            <person name="Palaniappan K."/>
            <person name="Land M."/>
            <person name="Hauser L."/>
            <person name="Brambilla E.M."/>
            <person name="Ngatchou-Djao O.D."/>
            <person name="Rohde M."/>
            <person name="Tindall B.J."/>
            <person name="Goker M."/>
            <person name="Detter J.C."/>
            <person name="Woyke T."/>
            <person name="Bristow J."/>
            <person name="Eisen J.A."/>
            <person name="Markowitz V."/>
            <person name="Hugenholtz P."/>
            <person name="Klenk H.P."/>
            <person name="Kyrpides N.C."/>
        </authorList>
    </citation>
    <scope>NUCLEOTIDE SEQUENCE [LARGE SCALE GENOMIC DNA]</scope>
    <source>
        <strain evidence="10">DSM 16511 / JCM 12458 / E9I37-1</strain>
    </source>
</reference>
<feature type="transmembrane region" description="Helical" evidence="6">
    <location>
        <begin position="133"/>
        <end position="152"/>
    </location>
</feature>
<evidence type="ECO:0000256" key="3">
    <source>
        <dbReference type="ARBA" id="ARBA00022989"/>
    </source>
</evidence>
<feature type="transmembrane region" description="Helical" evidence="6">
    <location>
        <begin position="47"/>
        <end position="65"/>
    </location>
</feature>
<keyword evidence="3 6" id="KW-1133">Transmembrane helix</keyword>
<evidence type="ECO:0000256" key="5">
    <source>
        <dbReference type="ARBA" id="ARBA00029579"/>
    </source>
</evidence>
<dbReference type="STRING" id="749222.Nitsa_0708"/>
<protein>
    <recommendedName>
        <fullName evidence="5">BK channel</fullName>
    </recommendedName>
</protein>
<comment type="subcellular location">
    <subcellularLocation>
        <location evidence="1">Membrane</location>
        <topology evidence="1">Multi-pass membrane protein</topology>
    </subcellularLocation>
</comment>
<dbReference type="InterPro" id="IPR005821">
    <property type="entry name" value="Ion_trans_dom"/>
</dbReference>
<evidence type="ECO:0000259" key="7">
    <source>
        <dbReference type="PROSITE" id="PS51201"/>
    </source>
</evidence>
<feature type="transmembrane region" description="Helical" evidence="6">
    <location>
        <begin position="77"/>
        <end position="97"/>
    </location>
</feature>
<proteinExistence type="predicted"/>
<dbReference type="Gene3D" id="1.10.287.70">
    <property type="match status" value="1"/>
</dbReference>
<dbReference type="GO" id="GO:0005216">
    <property type="term" value="F:monoatomic ion channel activity"/>
    <property type="evidence" value="ECO:0007669"/>
    <property type="project" value="InterPro"/>
</dbReference>
<dbReference type="PROSITE" id="PS51201">
    <property type="entry name" value="RCK_N"/>
    <property type="match status" value="1"/>
</dbReference>
<evidence type="ECO:0000256" key="1">
    <source>
        <dbReference type="ARBA" id="ARBA00004141"/>
    </source>
</evidence>
<dbReference type="SUPFAM" id="SSF51735">
    <property type="entry name" value="NAD(P)-binding Rossmann-fold domains"/>
    <property type="match status" value="1"/>
</dbReference>
<dbReference type="RefSeq" id="WP_013553669.1">
    <property type="nucleotide sequence ID" value="NC_014935.1"/>
</dbReference>